<evidence type="ECO:0000313" key="14">
    <source>
        <dbReference type="EMBL" id="KKA26349.1"/>
    </source>
</evidence>
<proteinExistence type="inferred from homology"/>
<dbReference type="EC" id="1.16.3.1" evidence="3"/>
<dbReference type="GO" id="GO:0008199">
    <property type="term" value="F:ferric iron binding"/>
    <property type="evidence" value="ECO:0007669"/>
    <property type="project" value="InterPro"/>
</dbReference>
<protein>
    <recommendedName>
        <fullName evidence="3">ferroxidase</fullName>
        <ecNumber evidence="3">1.16.3.1</ecNumber>
    </recommendedName>
</protein>
<accession>A0A0F4Z720</accession>
<keyword evidence="8" id="KW-0560">Oxidoreductase</keyword>
<dbReference type="AlphaFoldDB" id="A0A0F4Z720"/>
<feature type="compositionally biased region" description="Pro residues" evidence="13">
    <location>
        <begin position="37"/>
        <end position="51"/>
    </location>
</feature>
<comment type="catalytic activity">
    <reaction evidence="12">
        <text>4 Fe(2+) + O2 + 4 H(+) = 4 Fe(3+) + 2 H2O</text>
        <dbReference type="Rhea" id="RHEA:11148"/>
        <dbReference type="ChEBI" id="CHEBI:15377"/>
        <dbReference type="ChEBI" id="CHEBI:15378"/>
        <dbReference type="ChEBI" id="CHEBI:15379"/>
        <dbReference type="ChEBI" id="CHEBI:29033"/>
        <dbReference type="ChEBI" id="CHEBI:29034"/>
        <dbReference type="EC" id="1.16.3.1"/>
    </reaction>
</comment>
<dbReference type="GO" id="GO:0034986">
    <property type="term" value="F:iron chaperone activity"/>
    <property type="evidence" value="ECO:0007669"/>
    <property type="project" value="TreeGrafter"/>
</dbReference>
<dbReference type="PROSITE" id="PS01344">
    <property type="entry name" value="FRATAXIN_1"/>
    <property type="match status" value="1"/>
</dbReference>
<evidence type="ECO:0000313" key="15">
    <source>
        <dbReference type="Proteomes" id="UP000033483"/>
    </source>
</evidence>
<name>A0A0F4Z720_9PEZI</name>
<comment type="caution">
    <text evidence="14">The sequence shown here is derived from an EMBL/GenBank/DDBJ whole genome shotgun (WGS) entry which is preliminary data.</text>
</comment>
<keyword evidence="7" id="KW-0809">Transit peptide</keyword>
<reference evidence="14 15" key="1">
    <citation type="submission" date="2015-03" db="EMBL/GenBank/DDBJ databases">
        <authorList>
            <person name="Radwan O."/>
            <person name="Al-Naeli F.A."/>
            <person name="Rendon G.A."/>
            <person name="Fields C."/>
        </authorList>
    </citation>
    <scope>NUCLEOTIDE SEQUENCE [LARGE SCALE GENOMIC DNA]</scope>
    <source>
        <strain evidence="14">CR-DP1</strain>
    </source>
</reference>
<dbReference type="GO" id="GO:0006879">
    <property type="term" value="P:intracellular iron ion homeostasis"/>
    <property type="evidence" value="ECO:0007669"/>
    <property type="project" value="UniProtKB-KW"/>
</dbReference>
<dbReference type="SMART" id="SM01219">
    <property type="entry name" value="Frataxin_Cyay"/>
    <property type="match status" value="1"/>
</dbReference>
<evidence type="ECO:0000256" key="2">
    <source>
        <dbReference type="ARBA" id="ARBA00008183"/>
    </source>
</evidence>
<evidence type="ECO:0000256" key="6">
    <source>
        <dbReference type="ARBA" id="ARBA00022496"/>
    </source>
</evidence>
<dbReference type="Gene3D" id="3.30.920.10">
    <property type="entry name" value="Frataxin/CyaY"/>
    <property type="match status" value="1"/>
</dbReference>
<dbReference type="PANTHER" id="PTHR16821:SF2">
    <property type="entry name" value="FRATAXIN, MITOCHONDRIAL"/>
    <property type="match status" value="1"/>
</dbReference>
<evidence type="ECO:0000256" key="3">
    <source>
        <dbReference type="ARBA" id="ARBA00013107"/>
    </source>
</evidence>
<keyword evidence="9" id="KW-0408">Iron</keyword>
<dbReference type="PROSITE" id="PS50810">
    <property type="entry name" value="FRATAXIN_2"/>
    <property type="match status" value="1"/>
</dbReference>
<keyword evidence="4" id="KW-0409">Iron storage</keyword>
<organism evidence="14 15">
    <name type="scientific">Thielaviopsis punctulata</name>
    <dbReference type="NCBI Taxonomy" id="72032"/>
    <lineage>
        <taxon>Eukaryota</taxon>
        <taxon>Fungi</taxon>
        <taxon>Dikarya</taxon>
        <taxon>Ascomycota</taxon>
        <taxon>Pezizomycotina</taxon>
        <taxon>Sordariomycetes</taxon>
        <taxon>Hypocreomycetidae</taxon>
        <taxon>Microascales</taxon>
        <taxon>Ceratocystidaceae</taxon>
        <taxon>Thielaviopsis</taxon>
    </lineage>
</organism>
<dbReference type="Proteomes" id="UP000033483">
    <property type="component" value="Unassembled WGS sequence"/>
</dbReference>
<dbReference type="InterPro" id="IPR036524">
    <property type="entry name" value="Frataxin/CyaY_sf"/>
</dbReference>
<dbReference type="GO" id="GO:0016226">
    <property type="term" value="P:iron-sulfur cluster assembly"/>
    <property type="evidence" value="ECO:0007669"/>
    <property type="project" value="InterPro"/>
</dbReference>
<gene>
    <name evidence="14" type="ORF">TD95_005098</name>
</gene>
<dbReference type="Pfam" id="PF01491">
    <property type="entry name" value="Frataxin_Cyay"/>
    <property type="match status" value="1"/>
</dbReference>
<keyword evidence="15" id="KW-1185">Reference proteome</keyword>
<dbReference type="NCBIfam" id="TIGR03422">
    <property type="entry name" value="mito_frataxin"/>
    <property type="match status" value="1"/>
</dbReference>
<dbReference type="PANTHER" id="PTHR16821">
    <property type="entry name" value="FRATAXIN"/>
    <property type="match status" value="1"/>
</dbReference>
<dbReference type="EMBL" id="LAEV01002231">
    <property type="protein sequence ID" value="KKA26349.1"/>
    <property type="molecule type" value="Genomic_DNA"/>
</dbReference>
<dbReference type="NCBIfam" id="TIGR03421">
    <property type="entry name" value="FeS_CyaY"/>
    <property type="match status" value="1"/>
</dbReference>
<evidence type="ECO:0000256" key="13">
    <source>
        <dbReference type="SAM" id="MobiDB-lite"/>
    </source>
</evidence>
<dbReference type="OrthoDB" id="1897642at2759"/>
<keyword evidence="10" id="KW-0406">Ion transport</keyword>
<comment type="similarity">
    <text evidence="2">Belongs to the frataxin family.</text>
</comment>
<evidence type="ECO:0000256" key="8">
    <source>
        <dbReference type="ARBA" id="ARBA00023002"/>
    </source>
</evidence>
<evidence type="ECO:0000256" key="9">
    <source>
        <dbReference type="ARBA" id="ARBA00023004"/>
    </source>
</evidence>
<comment type="subcellular location">
    <subcellularLocation>
        <location evidence="1">Mitochondrion</location>
    </subcellularLocation>
</comment>
<dbReference type="InterPro" id="IPR017789">
    <property type="entry name" value="Frataxin"/>
</dbReference>
<evidence type="ECO:0000256" key="12">
    <source>
        <dbReference type="ARBA" id="ARBA00047990"/>
    </source>
</evidence>
<feature type="region of interest" description="Disordered" evidence="13">
    <location>
        <begin position="33"/>
        <end position="56"/>
    </location>
</feature>
<keyword evidence="6" id="KW-0410">Iron transport</keyword>
<sequence>MYRSRLLRLSFPPSRLLCRRSFSHSPRPLLHATPFRLGPPPPASPASPSSPVPSILSDREYHDKANEYLDHVVAQYEDLQDSREDIDVEFSSGVLTIIFARQGTYVINKQPPNKQIWLSSPLTGPRRFDYVSAGPRAGHWICMRDGSSLADILREETGVDVHS</sequence>
<evidence type="ECO:0000256" key="1">
    <source>
        <dbReference type="ARBA" id="ARBA00004173"/>
    </source>
</evidence>
<dbReference type="GO" id="GO:0006826">
    <property type="term" value="P:iron ion transport"/>
    <property type="evidence" value="ECO:0007669"/>
    <property type="project" value="UniProtKB-KW"/>
</dbReference>
<dbReference type="GO" id="GO:0005739">
    <property type="term" value="C:mitochondrion"/>
    <property type="evidence" value="ECO:0007669"/>
    <property type="project" value="UniProtKB-SubCell"/>
</dbReference>
<dbReference type="GO" id="GO:0051537">
    <property type="term" value="F:2 iron, 2 sulfur cluster binding"/>
    <property type="evidence" value="ECO:0007669"/>
    <property type="project" value="TreeGrafter"/>
</dbReference>
<dbReference type="GO" id="GO:0004322">
    <property type="term" value="F:ferroxidase activity"/>
    <property type="evidence" value="ECO:0007669"/>
    <property type="project" value="UniProtKB-EC"/>
</dbReference>
<keyword evidence="11" id="KW-0496">Mitochondrion</keyword>
<evidence type="ECO:0000256" key="10">
    <source>
        <dbReference type="ARBA" id="ARBA00023065"/>
    </source>
</evidence>
<dbReference type="GO" id="GO:0008198">
    <property type="term" value="F:ferrous iron binding"/>
    <property type="evidence" value="ECO:0007669"/>
    <property type="project" value="TreeGrafter"/>
</dbReference>
<evidence type="ECO:0000256" key="5">
    <source>
        <dbReference type="ARBA" id="ARBA00022448"/>
    </source>
</evidence>
<evidence type="ECO:0000256" key="7">
    <source>
        <dbReference type="ARBA" id="ARBA00022946"/>
    </source>
</evidence>
<dbReference type="InterPro" id="IPR020895">
    <property type="entry name" value="Frataxin_CS"/>
</dbReference>
<evidence type="ECO:0000256" key="11">
    <source>
        <dbReference type="ARBA" id="ARBA00023128"/>
    </source>
</evidence>
<keyword evidence="5" id="KW-0813">Transport</keyword>
<dbReference type="SUPFAM" id="SSF55387">
    <property type="entry name" value="Frataxin/Nqo15-like"/>
    <property type="match status" value="1"/>
</dbReference>
<evidence type="ECO:0000256" key="4">
    <source>
        <dbReference type="ARBA" id="ARBA00022434"/>
    </source>
</evidence>
<dbReference type="InterPro" id="IPR002908">
    <property type="entry name" value="Frataxin/CyaY"/>
</dbReference>